<name>A0A5B0SHU1_PUCGR</name>
<comment type="caution">
    <text evidence="2">The sequence shown here is derived from an EMBL/GenBank/DDBJ whole genome shotgun (WGS) entry which is preliminary data.</text>
</comment>
<evidence type="ECO:0000313" key="2">
    <source>
        <dbReference type="EMBL" id="KAA1137511.1"/>
    </source>
</evidence>
<dbReference type="AlphaFoldDB" id="A0A5B0SHU1"/>
<proteinExistence type="predicted"/>
<feature type="signal peptide" evidence="1">
    <location>
        <begin position="1"/>
        <end position="21"/>
    </location>
</feature>
<feature type="chain" id="PRO_5022868337" evidence="1">
    <location>
        <begin position="22"/>
        <end position="70"/>
    </location>
</feature>
<evidence type="ECO:0000313" key="3">
    <source>
        <dbReference type="Proteomes" id="UP000325313"/>
    </source>
</evidence>
<evidence type="ECO:0000256" key="1">
    <source>
        <dbReference type="SAM" id="SignalP"/>
    </source>
</evidence>
<organism evidence="2 3">
    <name type="scientific">Puccinia graminis f. sp. tritici</name>
    <dbReference type="NCBI Taxonomy" id="56615"/>
    <lineage>
        <taxon>Eukaryota</taxon>
        <taxon>Fungi</taxon>
        <taxon>Dikarya</taxon>
        <taxon>Basidiomycota</taxon>
        <taxon>Pucciniomycotina</taxon>
        <taxon>Pucciniomycetes</taxon>
        <taxon>Pucciniales</taxon>
        <taxon>Pucciniaceae</taxon>
        <taxon>Puccinia</taxon>
    </lineage>
</organism>
<keyword evidence="1" id="KW-0732">Signal</keyword>
<dbReference type="EMBL" id="VDEP01000007">
    <property type="protein sequence ID" value="KAA1137511.1"/>
    <property type="molecule type" value="Genomic_DNA"/>
</dbReference>
<sequence length="70" mass="8022">MPLARLGFGFLIIFFLVGSLASPKASSLTHFTKRPLTFIESLDQRRNWETNFISYRLSIKNSSSRAITRD</sequence>
<accession>A0A5B0SHU1</accession>
<gene>
    <name evidence="2" type="ORF">PGTUg99_005363</name>
</gene>
<dbReference type="Proteomes" id="UP000325313">
    <property type="component" value="Unassembled WGS sequence"/>
</dbReference>
<reference evidence="2 3" key="1">
    <citation type="submission" date="2019-05" db="EMBL/GenBank/DDBJ databases">
        <title>Emergence of the Ug99 lineage of the wheat stem rust pathogen through somatic hybridization.</title>
        <authorList>
            <person name="Li F."/>
            <person name="Upadhyaya N.M."/>
            <person name="Sperschneider J."/>
            <person name="Matny O."/>
            <person name="Nguyen-Phuc H."/>
            <person name="Mago R."/>
            <person name="Raley C."/>
            <person name="Miller M.E."/>
            <person name="Silverstein K.A.T."/>
            <person name="Henningsen E."/>
            <person name="Hirsch C.D."/>
            <person name="Visser B."/>
            <person name="Pretorius Z.A."/>
            <person name="Steffenson B.J."/>
            <person name="Schwessinger B."/>
            <person name="Dodds P.N."/>
            <person name="Figueroa M."/>
        </authorList>
    </citation>
    <scope>NUCLEOTIDE SEQUENCE [LARGE SCALE GENOMIC DNA]</scope>
    <source>
        <strain evidence="2 3">Ug99</strain>
    </source>
</reference>
<protein>
    <submittedName>
        <fullName evidence="2">Uncharacterized protein</fullName>
    </submittedName>
</protein>